<keyword evidence="6" id="KW-1185">Reference proteome</keyword>
<evidence type="ECO:0000259" key="4">
    <source>
        <dbReference type="Pfam" id="PF00496"/>
    </source>
</evidence>
<dbReference type="PANTHER" id="PTHR30290">
    <property type="entry name" value="PERIPLASMIC BINDING COMPONENT OF ABC TRANSPORTER"/>
    <property type="match status" value="1"/>
</dbReference>
<evidence type="ECO:0000256" key="2">
    <source>
        <dbReference type="ARBA" id="ARBA00005695"/>
    </source>
</evidence>
<feature type="domain" description="Solute-binding protein family 5" evidence="4">
    <location>
        <begin position="92"/>
        <end position="446"/>
    </location>
</feature>
<dbReference type="PIRSF" id="PIRSF002741">
    <property type="entry name" value="MppA"/>
    <property type="match status" value="1"/>
</dbReference>
<dbReference type="Gene3D" id="3.40.190.10">
    <property type="entry name" value="Periplasmic binding protein-like II"/>
    <property type="match status" value="1"/>
</dbReference>
<comment type="caution">
    <text evidence="5">The sequence shown here is derived from an EMBL/GenBank/DDBJ whole genome shotgun (WGS) entry which is preliminary data.</text>
</comment>
<dbReference type="Proteomes" id="UP000601789">
    <property type="component" value="Unassembled WGS sequence"/>
</dbReference>
<accession>A0ABS0SF40</accession>
<name>A0ABS0SF40_9HYPH</name>
<gene>
    <name evidence="5" type="ORF">IOD40_14730</name>
</gene>
<comment type="similarity">
    <text evidence="2">Belongs to the bacterial solute-binding protein 5 family.</text>
</comment>
<dbReference type="SUPFAM" id="SSF53850">
    <property type="entry name" value="Periplasmic binding protein-like II"/>
    <property type="match status" value="1"/>
</dbReference>
<proteinExistence type="inferred from homology"/>
<dbReference type="InterPro" id="IPR030678">
    <property type="entry name" value="Peptide/Ni-bd"/>
</dbReference>
<evidence type="ECO:0000313" key="6">
    <source>
        <dbReference type="Proteomes" id="UP000601789"/>
    </source>
</evidence>
<dbReference type="InterPro" id="IPR006311">
    <property type="entry name" value="TAT_signal"/>
</dbReference>
<reference evidence="5 6" key="1">
    <citation type="submission" date="2020-10" db="EMBL/GenBank/DDBJ databases">
        <title>Aquamicrobium zhengzhouensis sp. nov., a exopolysaccharide producing bacterium isolated from farmland soil.</title>
        <authorList>
            <person name="Wang X."/>
        </authorList>
    </citation>
    <scope>NUCLEOTIDE SEQUENCE [LARGE SCALE GENOMIC DNA]</scope>
    <source>
        <strain evidence="6">cd-1</strain>
    </source>
</reference>
<evidence type="ECO:0000256" key="1">
    <source>
        <dbReference type="ARBA" id="ARBA00004418"/>
    </source>
</evidence>
<dbReference type="InterPro" id="IPR039424">
    <property type="entry name" value="SBP_5"/>
</dbReference>
<dbReference type="Gene3D" id="3.90.76.10">
    <property type="entry name" value="Dipeptide-binding Protein, Domain 1"/>
    <property type="match status" value="1"/>
</dbReference>
<dbReference type="RefSeq" id="WP_198477444.1">
    <property type="nucleotide sequence ID" value="NZ_JADGMQ010000011.1"/>
</dbReference>
<keyword evidence="3" id="KW-0732">Signal</keyword>
<dbReference type="InterPro" id="IPR000914">
    <property type="entry name" value="SBP_5_dom"/>
</dbReference>
<protein>
    <submittedName>
        <fullName evidence="5">Peptide ABC transporter substrate-binding protein</fullName>
    </submittedName>
</protein>
<sequence length="528" mass="58165">MSDIRDAGASFTHFNISRRALLGAGAAIGASMMLPAAAHAQASEPVSGGTLRIAMPFNPAALDPITGRNIPDFNALYALFDALVGYDPDTLELEPMLAKDWTFADGTTLVLNLVEGVEFHDGTPLDAEAVKFNLERSMTHPRSNVQSDLASVESVEVSGPHQVTLRLKHENYSLPTILTGRAGCMVSPASIQAAEEGNVDRAPVGTGPFKFIEWRDNDLIRVEKNPKYWQAGLPYLDGIDFRIINELNTGARTVGAGESDLALNLAAQQIATNQRNSDLVAEAKPSMIFFSLMLNFAKAPLDDVRVRQAMNYAINRDELNKVLMLGLGEPTSTMFPSDFWAVNKDTAHYYQHDPEKAKALLAEAGHPDGVEIEAWSWPDQTSIQRIELVGNQLEQVGIRLKINPSPPQVVNQHFYIEGQGSLILNPQGGWLDPSQTYDRLFGAAGQFNAGKVEDPKFRELLDATGKSPDLKERQEAFAALQNFVVEQALHVPLYTSSAMSVRTKKVQDFRYDRLHSPRFHRVWLSNDA</sequence>
<evidence type="ECO:0000313" key="5">
    <source>
        <dbReference type="EMBL" id="MBI1621915.1"/>
    </source>
</evidence>
<dbReference type="EMBL" id="JADGMQ010000011">
    <property type="protein sequence ID" value="MBI1621915.1"/>
    <property type="molecule type" value="Genomic_DNA"/>
</dbReference>
<comment type="subcellular location">
    <subcellularLocation>
        <location evidence="1">Periplasm</location>
    </subcellularLocation>
</comment>
<evidence type="ECO:0000256" key="3">
    <source>
        <dbReference type="ARBA" id="ARBA00022729"/>
    </source>
</evidence>
<dbReference type="Gene3D" id="3.10.105.10">
    <property type="entry name" value="Dipeptide-binding Protein, Domain 3"/>
    <property type="match status" value="1"/>
</dbReference>
<dbReference type="PANTHER" id="PTHR30290:SF38">
    <property type="entry name" value="D,D-DIPEPTIDE-BINDING PERIPLASMIC PROTEIN DDPA-RELATED"/>
    <property type="match status" value="1"/>
</dbReference>
<dbReference type="PROSITE" id="PS51318">
    <property type="entry name" value="TAT"/>
    <property type="match status" value="1"/>
</dbReference>
<organism evidence="5 6">
    <name type="scientific">Aquamicrobium zhengzhouense</name>
    <dbReference type="NCBI Taxonomy" id="2781738"/>
    <lineage>
        <taxon>Bacteria</taxon>
        <taxon>Pseudomonadati</taxon>
        <taxon>Pseudomonadota</taxon>
        <taxon>Alphaproteobacteria</taxon>
        <taxon>Hyphomicrobiales</taxon>
        <taxon>Phyllobacteriaceae</taxon>
        <taxon>Aquamicrobium</taxon>
    </lineage>
</organism>
<dbReference type="Pfam" id="PF00496">
    <property type="entry name" value="SBP_bac_5"/>
    <property type="match status" value="1"/>
</dbReference>